<dbReference type="EMBL" id="VDMD01000028">
    <property type="protein sequence ID" value="TRM59315.1"/>
    <property type="molecule type" value="Genomic_DNA"/>
</dbReference>
<proteinExistence type="predicted"/>
<sequence>MHFVMCITQDYVRRNERAIISLAQRVDPRRGKTAVELGEARTGTVIATWVDGTKALRLGIPDASILLDR</sequence>
<gene>
    <name evidence="1" type="ORF">BD626DRAFT_507953</name>
</gene>
<organism evidence="1 2">
    <name type="scientific">Schizophyllum amplum</name>
    <dbReference type="NCBI Taxonomy" id="97359"/>
    <lineage>
        <taxon>Eukaryota</taxon>
        <taxon>Fungi</taxon>
        <taxon>Dikarya</taxon>
        <taxon>Basidiomycota</taxon>
        <taxon>Agaricomycotina</taxon>
        <taxon>Agaricomycetes</taxon>
        <taxon>Agaricomycetidae</taxon>
        <taxon>Agaricales</taxon>
        <taxon>Schizophyllaceae</taxon>
        <taxon>Schizophyllum</taxon>
    </lineage>
</organism>
<dbReference type="Proteomes" id="UP000320762">
    <property type="component" value="Unassembled WGS sequence"/>
</dbReference>
<protein>
    <submittedName>
        <fullName evidence="1">Uncharacterized protein</fullName>
    </submittedName>
</protein>
<evidence type="ECO:0000313" key="1">
    <source>
        <dbReference type="EMBL" id="TRM59315.1"/>
    </source>
</evidence>
<reference evidence="1 2" key="1">
    <citation type="journal article" date="2019" name="New Phytol.">
        <title>Comparative genomics reveals unique wood-decay strategies and fruiting body development in the Schizophyllaceae.</title>
        <authorList>
            <person name="Almasi E."/>
            <person name="Sahu N."/>
            <person name="Krizsan K."/>
            <person name="Balint B."/>
            <person name="Kovacs G.M."/>
            <person name="Kiss B."/>
            <person name="Cseklye J."/>
            <person name="Drula E."/>
            <person name="Henrissat B."/>
            <person name="Nagy I."/>
            <person name="Chovatia M."/>
            <person name="Adam C."/>
            <person name="LaButti K."/>
            <person name="Lipzen A."/>
            <person name="Riley R."/>
            <person name="Grigoriev I.V."/>
            <person name="Nagy L.G."/>
        </authorList>
    </citation>
    <scope>NUCLEOTIDE SEQUENCE [LARGE SCALE GENOMIC DNA]</scope>
    <source>
        <strain evidence="1 2">NL-1724</strain>
    </source>
</reference>
<dbReference type="AlphaFoldDB" id="A0A550C3D2"/>
<name>A0A550C3D2_9AGAR</name>
<accession>A0A550C3D2</accession>
<keyword evidence="2" id="KW-1185">Reference proteome</keyword>
<comment type="caution">
    <text evidence="1">The sequence shown here is derived from an EMBL/GenBank/DDBJ whole genome shotgun (WGS) entry which is preliminary data.</text>
</comment>
<evidence type="ECO:0000313" key="2">
    <source>
        <dbReference type="Proteomes" id="UP000320762"/>
    </source>
</evidence>